<dbReference type="RefSeq" id="WP_252798695.1">
    <property type="nucleotide sequence ID" value="NZ_BAAABM010000029.1"/>
</dbReference>
<accession>A0ABN0WN27</accession>
<evidence type="ECO:0000313" key="2">
    <source>
        <dbReference type="EMBL" id="GAA0342184.1"/>
    </source>
</evidence>
<organism evidence="2 3">
    <name type="scientific">Actinoallomurus spadix</name>
    <dbReference type="NCBI Taxonomy" id="79912"/>
    <lineage>
        <taxon>Bacteria</taxon>
        <taxon>Bacillati</taxon>
        <taxon>Actinomycetota</taxon>
        <taxon>Actinomycetes</taxon>
        <taxon>Streptosporangiales</taxon>
        <taxon>Thermomonosporaceae</taxon>
        <taxon>Actinoallomurus</taxon>
    </lineage>
</organism>
<evidence type="ECO:0000259" key="1">
    <source>
        <dbReference type="Pfam" id="PF01636"/>
    </source>
</evidence>
<dbReference type="Proteomes" id="UP001501822">
    <property type="component" value="Unassembled WGS sequence"/>
</dbReference>
<dbReference type="InterPro" id="IPR011009">
    <property type="entry name" value="Kinase-like_dom_sf"/>
</dbReference>
<protein>
    <recommendedName>
        <fullName evidence="1">Aminoglycoside phosphotransferase domain-containing protein</fullName>
    </recommendedName>
</protein>
<feature type="domain" description="Aminoglycoside phosphotransferase" evidence="1">
    <location>
        <begin position="41"/>
        <end position="253"/>
    </location>
</feature>
<dbReference type="PANTHER" id="PTHR21310">
    <property type="entry name" value="AMINOGLYCOSIDE PHOSPHOTRANSFERASE-RELATED-RELATED"/>
    <property type="match status" value="1"/>
</dbReference>
<gene>
    <name evidence="2" type="ORF">GCM10010151_34710</name>
</gene>
<proteinExistence type="predicted"/>
<dbReference type="Gene3D" id="3.90.1200.10">
    <property type="match status" value="1"/>
</dbReference>
<dbReference type="EMBL" id="BAAABM010000029">
    <property type="protein sequence ID" value="GAA0342184.1"/>
    <property type="molecule type" value="Genomic_DNA"/>
</dbReference>
<dbReference type="Pfam" id="PF01636">
    <property type="entry name" value="APH"/>
    <property type="match status" value="1"/>
</dbReference>
<keyword evidence="3" id="KW-1185">Reference proteome</keyword>
<sequence>MASPHPPETVLGWVRDVVGGRITSIRSMGVGATTLHAIDAGTDPVRRLVVRRFHDLARLRADPWYVPAVEAAVLELLDDTEVPAPRLLAADPYGRLCDVPALLVTRVPGRPAARPWDMDAYLTGIAQALARIHEVQPEADLRSYAPYHDPAVHGERRPPVWSGSPELWQRVFEVISGPAPETPTGFIHRDFHLGQILWTGDRPTGIVDWTTGCGGPYGVDLARMGISLAVEYGVEVAERFLTVYERIAGPGGRHPYWDLLDAADMILDMPVPETQEAADGYSRFEHWTAIALASV</sequence>
<dbReference type="InterPro" id="IPR051678">
    <property type="entry name" value="AGP_Transferase"/>
</dbReference>
<comment type="caution">
    <text evidence="2">The sequence shown here is derived from an EMBL/GenBank/DDBJ whole genome shotgun (WGS) entry which is preliminary data.</text>
</comment>
<reference evidence="2 3" key="1">
    <citation type="journal article" date="2019" name="Int. J. Syst. Evol. Microbiol.">
        <title>The Global Catalogue of Microorganisms (GCM) 10K type strain sequencing project: providing services to taxonomists for standard genome sequencing and annotation.</title>
        <authorList>
            <consortium name="The Broad Institute Genomics Platform"/>
            <consortium name="The Broad Institute Genome Sequencing Center for Infectious Disease"/>
            <person name="Wu L."/>
            <person name="Ma J."/>
        </authorList>
    </citation>
    <scope>NUCLEOTIDE SEQUENCE [LARGE SCALE GENOMIC DNA]</scope>
    <source>
        <strain evidence="2 3">JCM 3146</strain>
    </source>
</reference>
<name>A0ABN0WN27_9ACTN</name>
<dbReference type="SUPFAM" id="SSF56112">
    <property type="entry name" value="Protein kinase-like (PK-like)"/>
    <property type="match status" value="1"/>
</dbReference>
<evidence type="ECO:0000313" key="3">
    <source>
        <dbReference type="Proteomes" id="UP001501822"/>
    </source>
</evidence>
<dbReference type="InterPro" id="IPR002575">
    <property type="entry name" value="Aminoglycoside_PTrfase"/>
</dbReference>